<keyword evidence="5" id="KW-0482">Metalloprotease</keyword>
<feature type="domain" description="JAB" evidence="6">
    <location>
        <begin position="26"/>
        <end position="144"/>
    </location>
</feature>
<protein>
    <recommendedName>
        <fullName evidence="6">JAB domain-containing protein</fullName>
    </recommendedName>
</protein>
<dbReference type="InterPro" id="IPR028090">
    <property type="entry name" value="JAB_dom_prok"/>
</dbReference>
<evidence type="ECO:0000259" key="6">
    <source>
        <dbReference type="Pfam" id="PF14464"/>
    </source>
</evidence>
<evidence type="ECO:0000256" key="3">
    <source>
        <dbReference type="ARBA" id="ARBA00022801"/>
    </source>
</evidence>
<dbReference type="GO" id="GO:0046872">
    <property type="term" value="F:metal ion binding"/>
    <property type="evidence" value="ECO:0007669"/>
    <property type="project" value="UniProtKB-KW"/>
</dbReference>
<evidence type="ECO:0000256" key="4">
    <source>
        <dbReference type="ARBA" id="ARBA00022833"/>
    </source>
</evidence>
<dbReference type="Gene3D" id="3.40.140.10">
    <property type="entry name" value="Cytidine Deaminase, domain 2"/>
    <property type="match status" value="1"/>
</dbReference>
<gene>
    <name evidence="7" type="ORF">METZ01_LOCUS377200</name>
</gene>
<dbReference type="EMBL" id="UINC01138422">
    <property type="protein sequence ID" value="SVD24346.1"/>
    <property type="molecule type" value="Genomic_DNA"/>
</dbReference>
<dbReference type="GO" id="GO:0006508">
    <property type="term" value="P:proteolysis"/>
    <property type="evidence" value="ECO:0007669"/>
    <property type="project" value="UniProtKB-KW"/>
</dbReference>
<keyword evidence="1" id="KW-0645">Protease</keyword>
<evidence type="ECO:0000313" key="7">
    <source>
        <dbReference type="EMBL" id="SVD24346.1"/>
    </source>
</evidence>
<keyword evidence="3" id="KW-0378">Hydrolase</keyword>
<evidence type="ECO:0000256" key="1">
    <source>
        <dbReference type="ARBA" id="ARBA00022670"/>
    </source>
</evidence>
<dbReference type="GO" id="GO:0008237">
    <property type="term" value="F:metallopeptidase activity"/>
    <property type="evidence" value="ECO:0007669"/>
    <property type="project" value="UniProtKB-KW"/>
</dbReference>
<evidence type="ECO:0000256" key="2">
    <source>
        <dbReference type="ARBA" id="ARBA00022723"/>
    </source>
</evidence>
<proteinExistence type="predicted"/>
<keyword evidence="2" id="KW-0479">Metal-binding</keyword>
<accession>A0A382TQI7</accession>
<dbReference type="AlphaFoldDB" id="A0A382TQI7"/>
<keyword evidence="4" id="KW-0862">Zinc</keyword>
<evidence type="ECO:0000256" key="5">
    <source>
        <dbReference type="ARBA" id="ARBA00023049"/>
    </source>
</evidence>
<dbReference type="SUPFAM" id="SSF102712">
    <property type="entry name" value="JAB1/MPN domain"/>
    <property type="match status" value="1"/>
</dbReference>
<feature type="non-terminal residue" evidence="7">
    <location>
        <position position="194"/>
    </location>
</feature>
<reference evidence="7" key="1">
    <citation type="submission" date="2018-05" db="EMBL/GenBank/DDBJ databases">
        <authorList>
            <person name="Lanie J.A."/>
            <person name="Ng W.-L."/>
            <person name="Kazmierczak K.M."/>
            <person name="Andrzejewski T.M."/>
            <person name="Davidsen T.M."/>
            <person name="Wayne K.J."/>
            <person name="Tettelin H."/>
            <person name="Glass J.I."/>
            <person name="Rusch D."/>
            <person name="Podicherti R."/>
            <person name="Tsui H.-C.T."/>
            <person name="Winkler M.E."/>
        </authorList>
    </citation>
    <scope>NUCLEOTIDE SEQUENCE</scope>
</reference>
<organism evidence="7">
    <name type="scientific">marine metagenome</name>
    <dbReference type="NCBI Taxonomy" id="408172"/>
    <lineage>
        <taxon>unclassified sequences</taxon>
        <taxon>metagenomes</taxon>
        <taxon>ecological metagenomes</taxon>
    </lineage>
</organism>
<sequence length="194" mass="21978">MGKKKKTSSKNKSFKPLIPRVLVTPEVTAKIRQTAMSSGSFETGGLLLGEKKIIDGQYSFIIRKTTGPGVNAEFSTHHFIPDVDFYKQELKSELYLNGLIYLGEWHKHPGSFDQPSCTDLETMKDITEDDQTKDLVAIIATTPTETKEDDQNELVNIDCFYYQRGMKDFISVSPEFALQPELKRNFGSMEKINL</sequence>
<name>A0A382TQI7_9ZZZZ</name>
<dbReference type="Pfam" id="PF14464">
    <property type="entry name" value="Prok-JAB"/>
    <property type="match status" value="1"/>
</dbReference>